<dbReference type="Proteomes" id="UP001642483">
    <property type="component" value="Unassembled WGS sequence"/>
</dbReference>
<sequence>MSSLLDDDDDDLLSDNFKRSNDILDDDLDEEALLFDSGDEDNDEKFLAELESNDFSSRSTDDTIVDNLNKATSDEASNDNNNQILEQSSALLNGSDSEGTDTKDENDDDVEGFAQKKIKIYHPVLNCQPEAKEIISPASTNPEMPDVNAAIADTSLVHDEDDESDEDEKDSRKRFKSERIGGQLSGSVRRGPDSEQRIIPDTLEISDEARQKIEDFDKQEQERRMHRRGKNRGRGKFQTRGPQLRFPHSHPQRGGMPRMMINRGSSQPLFNLSMFSSPNVFTKRPPVSASILMRVPPPPLNLSLPPPSLAIPGILGMPPGRPVLPPHGHFLNQAPPAICPPIALQIPPPIVSLPPLVSEQQPVSTIPVLTVSNRKEDETCQEKNGEKPAGNPIPTLLSAGKRDKNDLSVSEGQTADKIRQVVFNRDDRSSPQLSVKIRRGSRSRSPSPLPRSRHKRTVLKPRRSRSRSPRSRHRGTGRSPSSKKRQRKRSRSYSPKRSTSSRRSDAVSKNTSSTAPRSGKILINPHFKGNRTITGSVALTQSPVSSTTTSSVASIAATSATASLPAFTVPPPIITVPPPRIPAQPGAATALAPKMLVPPPQLPGGIANTSIPKPPPMNTRIPPPAVISVPPPHLLASALAPPQAIDISKPPPPLPNAVISRHNVLSSVSSSIHQPPMTAPVSFEHVNVKNLPISARPGILGPRPISQPTVHIRPVINSTPSAPIQQDFAKMCNYSNGKMVSKQDPPASRLKPPPAVNAGHHQQEKTNAWQSNIDDNEKYQSLLMQQAEKRKKILAMKAERRKGGAYISVPVVETSQPAQNIEKIQPTKVKISNLASETTLESVEKLMKTIGVVENLCLNSQEKTVVGSFSSLEKAEAFAQKYNRYFYLFTKHSSIYLFSLFYYQLFAYS</sequence>
<dbReference type="PANTHER" id="PTHR22014:SF2">
    <property type="entry name" value="RNA-BINDING PROTEIN 33"/>
    <property type="match status" value="1"/>
</dbReference>
<name>A0ABP0H4S4_CLALP</name>
<feature type="compositionally biased region" description="Basic residues" evidence="1">
    <location>
        <begin position="451"/>
        <end position="491"/>
    </location>
</feature>
<feature type="compositionally biased region" description="Basic and acidic residues" evidence="1">
    <location>
        <begin position="373"/>
        <end position="386"/>
    </location>
</feature>
<keyword evidence="3" id="KW-1185">Reference proteome</keyword>
<feature type="region of interest" description="Disordered" evidence="1">
    <location>
        <begin position="740"/>
        <end position="772"/>
    </location>
</feature>
<evidence type="ECO:0000313" key="2">
    <source>
        <dbReference type="EMBL" id="CAK8697979.1"/>
    </source>
</evidence>
<feature type="region of interest" description="Disordered" evidence="1">
    <location>
        <begin position="1"/>
        <end position="21"/>
    </location>
</feature>
<feature type="compositionally biased region" description="Acidic residues" evidence="1">
    <location>
        <begin position="1"/>
        <end position="13"/>
    </location>
</feature>
<organism evidence="2 3">
    <name type="scientific">Clavelina lepadiformis</name>
    <name type="common">Light-bulb sea squirt</name>
    <name type="synonym">Ascidia lepadiformis</name>
    <dbReference type="NCBI Taxonomy" id="159417"/>
    <lineage>
        <taxon>Eukaryota</taxon>
        <taxon>Metazoa</taxon>
        <taxon>Chordata</taxon>
        <taxon>Tunicata</taxon>
        <taxon>Ascidiacea</taxon>
        <taxon>Aplousobranchia</taxon>
        <taxon>Clavelinidae</taxon>
        <taxon>Clavelina</taxon>
    </lineage>
</organism>
<feature type="compositionally biased region" description="Basic residues" evidence="1">
    <location>
        <begin position="224"/>
        <end position="237"/>
    </location>
</feature>
<feature type="compositionally biased region" description="Basic and acidic residues" evidence="1">
    <location>
        <begin position="207"/>
        <end position="223"/>
    </location>
</feature>
<feature type="region of interest" description="Disordered" evidence="1">
    <location>
        <begin position="372"/>
        <end position="527"/>
    </location>
</feature>
<comment type="caution">
    <text evidence="2">The sequence shown here is derived from an EMBL/GenBank/DDBJ whole genome shotgun (WGS) entry which is preliminary data.</text>
</comment>
<feature type="compositionally biased region" description="Polar residues" evidence="1">
    <location>
        <begin position="507"/>
        <end position="516"/>
    </location>
</feature>
<feature type="region of interest" description="Disordered" evidence="1">
    <location>
        <begin position="34"/>
        <end position="82"/>
    </location>
</feature>
<dbReference type="PANTHER" id="PTHR22014">
    <property type="entry name" value="RNA-BINDING PROTEIN 33"/>
    <property type="match status" value="1"/>
</dbReference>
<feature type="region of interest" description="Disordered" evidence="1">
    <location>
        <begin position="155"/>
        <end position="255"/>
    </location>
</feature>
<evidence type="ECO:0000313" key="3">
    <source>
        <dbReference type="Proteomes" id="UP001642483"/>
    </source>
</evidence>
<dbReference type="InterPro" id="IPR039878">
    <property type="entry name" value="RBM33"/>
</dbReference>
<dbReference type="EMBL" id="CAWYQH010000174">
    <property type="protein sequence ID" value="CAK8697979.1"/>
    <property type="molecule type" value="Genomic_DNA"/>
</dbReference>
<feature type="compositionally biased region" description="Acidic residues" evidence="1">
    <location>
        <begin position="159"/>
        <end position="168"/>
    </location>
</feature>
<proteinExistence type="predicted"/>
<feature type="compositionally biased region" description="Polar residues" evidence="1">
    <location>
        <begin position="69"/>
        <end position="82"/>
    </location>
</feature>
<evidence type="ECO:0000256" key="1">
    <source>
        <dbReference type="SAM" id="MobiDB-lite"/>
    </source>
</evidence>
<reference evidence="2 3" key="1">
    <citation type="submission" date="2024-02" db="EMBL/GenBank/DDBJ databases">
        <authorList>
            <person name="Daric V."/>
            <person name="Darras S."/>
        </authorList>
    </citation>
    <scope>NUCLEOTIDE SEQUENCE [LARGE SCALE GENOMIC DNA]</scope>
</reference>
<accession>A0ABP0H4S4</accession>
<protein>
    <recommendedName>
        <fullName evidence="4">RRM domain-containing protein</fullName>
    </recommendedName>
</protein>
<gene>
    <name evidence="2" type="ORF">CVLEPA_LOCUS31453</name>
</gene>
<evidence type="ECO:0008006" key="4">
    <source>
        <dbReference type="Google" id="ProtNLM"/>
    </source>
</evidence>
<feature type="compositionally biased region" description="Acidic residues" evidence="1">
    <location>
        <begin position="34"/>
        <end position="43"/>
    </location>
</feature>
<feature type="compositionally biased region" description="Basic and acidic residues" evidence="1">
    <location>
        <begin position="414"/>
        <end position="429"/>
    </location>
</feature>